<reference evidence="1 2" key="1">
    <citation type="journal article" date="2021" name="Nat. Plants">
        <title>The Taxus genome provides insights into paclitaxel biosynthesis.</title>
        <authorList>
            <person name="Xiong X."/>
            <person name="Gou J."/>
            <person name="Liao Q."/>
            <person name="Li Y."/>
            <person name="Zhou Q."/>
            <person name="Bi G."/>
            <person name="Li C."/>
            <person name="Du R."/>
            <person name="Wang X."/>
            <person name="Sun T."/>
            <person name="Guo L."/>
            <person name="Liang H."/>
            <person name="Lu P."/>
            <person name="Wu Y."/>
            <person name="Zhang Z."/>
            <person name="Ro D.K."/>
            <person name="Shang Y."/>
            <person name="Huang S."/>
            <person name="Yan J."/>
        </authorList>
    </citation>
    <scope>NUCLEOTIDE SEQUENCE [LARGE SCALE GENOMIC DNA]</scope>
    <source>
        <strain evidence="1">Ta-2019</strain>
    </source>
</reference>
<evidence type="ECO:0000313" key="2">
    <source>
        <dbReference type="Proteomes" id="UP000824469"/>
    </source>
</evidence>
<name>A0AA38G9L1_TAXCH</name>
<comment type="caution">
    <text evidence="1">The sequence shown here is derived from an EMBL/GenBank/DDBJ whole genome shotgun (WGS) entry which is preliminary data.</text>
</comment>
<dbReference type="Proteomes" id="UP000824469">
    <property type="component" value="Unassembled WGS sequence"/>
</dbReference>
<evidence type="ECO:0000313" key="1">
    <source>
        <dbReference type="EMBL" id="KAH9319464.1"/>
    </source>
</evidence>
<keyword evidence="2" id="KW-1185">Reference proteome</keyword>
<organism evidence="1 2">
    <name type="scientific">Taxus chinensis</name>
    <name type="common">Chinese yew</name>
    <name type="synonym">Taxus wallichiana var. chinensis</name>
    <dbReference type="NCBI Taxonomy" id="29808"/>
    <lineage>
        <taxon>Eukaryota</taxon>
        <taxon>Viridiplantae</taxon>
        <taxon>Streptophyta</taxon>
        <taxon>Embryophyta</taxon>
        <taxon>Tracheophyta</taxon>
        <taxon>Spermatophyta</taxon>
        <taxon>Pinopsida</taxon>
        <taxon>Pinidae</taxon>
        <taxon>Conifers II</taxon>
        <taxon>Cupressales</taxon>
        <taxon>Taxaceae</taxon>
        <taxon>Taxus</taxon>
    </lineage>
</organism>
<accession>A0AA38G9L1</accession>
<dbReference type="EMBL" id="JAHRHJ020000004">
    <property type="protein sequence ID" value="KAH9319464.1"/>
    <property type="molecule type" value="Genomic_DNA"/>
</dbReference>
<feature type="non-terminal residue" evidence="1">
    <location>
        <position position="1"/>
    </location>
</feature>
<feature type="non-terminal residue" evidence="1">
    <location>
        <position position="105"/>
    </location>
</feature>
<gene>
    <name evidence="1" type="ORF">KI387_021233</name>
</gene>
<protein>
    <submittedName>
        <fullName evidence="1">Uncharacterized protein</fullName>
    </submittedName>
</protein>
<dbReference type="AlphaFoldDB" id="A0AA38G9L1"/>
<proteinExistence type="predicted"/>
<sequence>SQVPQKFPSAMHYVHTLVKLVINEGLVHMPKPKDPIEEEVKSKSIISEKIVSYESLLQALKNELKKEDKYLNMCAVTYAIIRTRTLVEENEILQAQKNETLVCVE</sequence>